<reference evidence="2 3" key="1">
    <citation type="submission" date="2020-09" db="EMBL/GenBank/DDBJ databases">
        <title>Paenibacillus sp. strain PR3 16S rRNA gene Genome sequencing and assembly.</title>
        <authorList>
            <person name="Kim J."/>
        </authorList>
    </citation>
    <scope>NUCLEOTIDE SEQUENCE [LARGE SCALE GENOMIC DNA]</scope>
    <source>
        <strain evidence="2 3">PR3</strain>
    </source>
</reference>
<accession>A0ABR8MVL3</accession>
<evidence type="ECO:0008006" key="4">
    <source>
        <dbReference type="Google" id="ProtNLM"/>
    </source>
</evidence>
<dbReference type="EMBL" id="JACXZA010000001">
    <property type="protein sequence ID" value="MBD3918184.1"/>
    <property type="molecule type" value="Genomic_DNA"/>
</dbReference>
<comment type="caution">
    <text evidence="2">The sequence shown here is derived from an EMBL/GenBank/DDBJ whole genome shotgun (WGS) entry which is preliminary data.</text>
</comment>
<proteinExistence type="predicted"/>
<evidence type="ECO:0000313" key="3">
    <source>
        <dbReference type="Proteomes" id="UP000609346"/>
    </source>
</evidence>
<evidence type="ECO:0000256" key="1">
    <source>
        <dbReference type="SAM" id="SignalP"/>
    </source>
</evidence>
<feature type="chain" id="PRO_5046304874" description="Glycosyl hydrolase family 98 putative carbohydrate-binding module domain-containing protein" evidence="1">
    <location>
        <begin position="23"/>
        <end position="255"/>
    </location>
</feature>
<keyword evidence="1" id="KW-0732">Signal</keyword>
<dbReference type="Proteomes" id="UP000609346">
    <property type="component" value="Unassembled WGS sequence"/>
</dbReference>
<dbReference type="RefSeq" id="WP_191202403.1">
    <property type="nucleotide sequence ID" value="NZ_JACXZA010000001.1"/>
</dbReference>
<organism evidence="2 3">
    <name type="scientific">Paenibacillus terricola</name>
    <dbReference type="NCBI Taxonomy" id="2763503"/>
    <lineage>
        <taxon>Bacteria</taxon>
        <taxon>Bacillati</taxon>
        <taxon>Bacillota</taxon>
        <taxon>Bacilli</taxon>
        <taxon>Bacillales</taxon>
        <taxon>Paenibacillaceae</taxon>
        <taxon>Paenibacillus</taxon>
    </lineage>
</organism>
<sequence>MKKFIIGFLAGGLIFGTASAYAAVKISVDYNRVNNVYVDGVRMSITSTNKPIYIDNTNDSKDNGVTYFPSALLPELGYTFKRSGDSVSLNAAGETYYPTRFNDRTPNSNTIAVEQINTSGATADVVFEGTVLTNSQSGATYRNYMSTTLGTLLDKTKSQSEFTLKLDEKYRRFQGTLYLGKSKAGKIASKPVKLEVYLTDDGGKISKYKTYSVSKATRTQTINIPLRYITSISFKLYNDGSERAEAAILEPVFIK</sequence>
<evidence type="ECO:0000313" key="2">
    <source>
        <dbReference type="EMBL" id="MBD3918184.1"/>
    </source>
</evidence>
<keyword evidence="3" id="KW-1185">Reference proteome</keyword>
<feature type="signal peptide" evidence="1">
    <location>
        <begin position="1"/>
        <end position="22"/>
    </location>
</feature>
<protein>
    <recommendedName>
        <fullName evidence="4">Glycosyl hydrolase family 98 putative carbohydrate-binding module domain-containing protein</fullName>
    </recommendedName>
</protein>
<gene>
    <name evidence="2" type="ORF">H8B09_05420</name>
</gene>
<name>A0ABR8MVL3_9BACL</name>
<dbReference type="Gene3D" id="2.60.120.1060">
    <property type="entry name" value="NPCBM/NEW2 domain"/>
    <property type="match status" value="1"/>
</dbReference>
<dbReference type="InterPro" id="IPR038637">
    <property type="entry name" value="NPCBM_sf"/>
</dbReference>